<evidence type="ECO:0000256" key="2">
    <source>
        <dbReference type="SAM" id="MobiDB-lite"/>
    </source>
</evidence>
<protein>
    <submittedName>
        <fullName evidence="3 5">Uncharacterized protein</fullName>
    </submittedName>
</protein>
<reference evidence="3 5" key="1">
    <citation type="journal article" date="2020" name="Stud. Mycol.">
        <title>101 Dothideomycetes genomes: a test case for predicting lifestyles and emergence of pathogens.</title>
        <authorList>
            <person name="Haridas S."/>
            <person name="Albert R."/>
            <person name="Binder M."/>
            <person name="Bloem J."/>
            <person name="Labutti K."/>
            <person name="Salamov A."/>
            <person name="Andreopoulos B."/>
            <person name="Baker S."/>
            <person name="Barry K."/>
            <person name="Bills G."/>
            <person name="Bluhm B."/>
            <person name="Cannon C."/>
            <person name="Castanera R."/>
            <person name="Culley D."/>
            <person name="Daum C."/>
            <person name="Ezra D."/>
            <person name="Gonzalez J."/>
            <person name="Henrissat B."/>
            <person name="Kuo A."/>
            <person name="Liang C."/>
            <person name="Lipzen A."/>
            <person name="Lutzoni F."/>
            <person name="Magnuson J."/>
            <person name="Mondo S."/>
            <person name="Nolan M."/>
            <person name="Ohm R."/>
            <person name="Pangilinan J."/>
            <person name="Park H.-J."/>
            <person name="Ramirez L."/>
            <person name="Alfaro M."/>
            <person name="Sun H."/>
            <person name="Tritt A."/>
            <person name="Yoshinaga Y."/>
            <person name="Zwiers L.-H."/>
            <person name="Turgeon B."/>
            <person name="Goodwin S."/>
            <person name="Spatafora J."/>
            <person name="Crous P."/>
            <person name="Grigoriev I."/>
        </authorList>
    </citation>
    <scope>NUCLEOTIDE SEQUENCE</scope>
    <source>
        <strain evidence="3 5">CBS 304.34</strain>
    </source>
</reference>
<evidence type="ECO:0000313" key="3">
    <source>
        <dbReference type="EMBL" id="KAF2809857.1"/>
    </source>
</evidence>
<evidence type="ECO:0000313" key="4">
    <source>
        <dbReference type="Proteomes" id="UP000504636"/>
    </source>
</evidence>
<evidence type="ECO:0000256" key="1">
    <source>
        <dbReference type="SAM" id="Coils"/>
    </source>
</evidence>
<feature type="region of interest" description="Disordered" evidence="2">
    <location>
        <begin position="129"/>
        <end position="174"/>
    </location>
</feature>
<dbReference type="OrthoDB" id="10427859at2759"/>
<feature type="compositionally biased region" description="Polar residues" evidence="2">
    <location>
        <begin position="330"/>
        <end position="342"/>
    </location>
</feature>
<reference evidence="5" key="2">
    <citation type="submission" date="2020-04" db="EMBL/GenBank/DDBJ databases">
        <authorList>
            <consortium name="NCBI Genome Project"/>
        </authorList>
    </citation>
    <scope>NUCLEOTIDE SEQUENCE</scope>
    <source>
        <strain evidence="5">CBS 304.34</strain>
    </source>
</reference>
<feature type="coiled-coil region" evidence="1">
    <location>
        <begin position="506"/>
        <end position="553"/>
    </location>
</feature>
<sequence length="754" mass="85312">MPYQSRALDKEKCRTPIPPPRPRSRAFQRTPFAVTKSKTGPKSDDVQAPYDVTSSLEHLDPERVPNRIDEAVKTALVSLSDAGISTATYGVRARDVRSRAATEHDTKVLSMVTTAVVAELDEVAEMNHAEDFHKEPNEEEETLEVKIPSSPPQSPFSDRHSIKEHSENGDEEDTKIMASEASESESIIQETPAAYVASSSEGTQSPCRKFKRKASVPTLIVSLEANEDDHHDRTLSRQESRESLPSEWECDNSELDFSVTDINNPFDSQHTYETEDGLTLLSTLPKSTQQAVTPKKPVLSSGVQTPIHCVPDFQNLASKSNKLALHRQQSRTGRQQSANPQIKTFDPLPTGEETDFRGPLYDFGQLAVDTPNRRDQDHVPTSSLMERFNPLSRARRFRRGVPTPMPPRISRPASLVKAAHLSNAGMNDDFTDHVGVLLQDTAYAMQQMKMPEEVENNQLPQAIELLHAGFIDIQQLHYQSQSYQLNQERAARFQAEHELAHQSSELQVAKENESELLERVEMLENADTENAQLRAANQQLAQDNKALRSANDVAKHIFGQSNTAIKDLARKTEKTLRDEISIFRTANAVAIRIKSAELEKAKKENELLKESLRDRNSRLYAKVFEARELRGNHGHMERMLRDLQAAEDKREIEEWDDVREDEVPKCTTRANRLWDMVHGRERRCQDNWCSVCLCQDHRCPVHGRAVVLGDFWDPDEGGWAKEGRRALGDMGTEPPLEWEPVVKKKGWFFGWRSG</sequence>
<dbReference type="EMBL" id="MU003700">
    <property type="protein sequence ID" value="KAF2809857.1"/>
    <property type="molecule type" value="Genomic_DNA"/>
</dbReference>
<feature type="coiled-coil region" evidence="1">
    <location>
        <begin position="586"/>
        <end position="656"/>
    </location>
</feature>
<feature type="region of interest" description="Disordered" evidence="2">
    <location>
        <begin position="1"/>
        <end position="49"/>
    </location>
</feature>
<feature type="region of interest" description="Disordered" evidence="2">
    <location>
        <begin position="327"/>
        <end position="349"/>
    </location>
</feature>
<gene>
    <name evidence="3 5" type="ORF">BDZ99DRAFT_476105</name>
</gene>
<feature type="compositionally biased region" description="Basic and acidic residues" evidence="2">
    <location>
        <begin position="157"/>
        <end position="168"/>
    </location>
</feature>
<dbReference type="RefSeq" id="XP_033576821.1">
    <property type="nucleotide sequence ID" value="XM_033722035.1"/>
</dbReference>
<reference evidence="5" key="3">
    <citation type="submission" date="2025-04" db="UniProtKB">
        <authorList>
            <consortium name="RefSeq"/>
        </authorList>
    </citation>
    <scope>IDENTIFICATION</scope>
    <source>
        <strain evidence="5">CBS 304.34</strain>
    </source>
</reference>
<organism evidence="3">
    <name type="scientific">Mytilinidion resinicola</name>
    <dbReference type="NCBI Taxonomy" id="574789"/>
    <lineage>
        <taxon>Eukaryota</taxon>
        <taxon>Fungi</taxon>
        <taxon>Dikarya</taxon>
        <taxon>Ascomycota</taxon>
        <taxon>Pezizomycotina</taxon>
        <taxon>Dothideomycetes</taxon>
        <taxon>Pleosporomycetidae</taxon>
        <taxon>Mytilinidiales</taxon>
        <taxon>Mytilinidiaceae</taxon>
        <taxon>Mytilinidion</taxon>
    </lineage>
</organism>
<dbReference type="Proteomes" id="UP000504636">
    <property type="component" value="Unplaced"/>
</dbReference>
<proteinExistence type="predicted"/>
<evidence type="ECO:0000313" key="5">
    <source>
        <dbReference type="RefSeq" id="XP_033576821.1"/>
    </source>
</evidence>
<dbReference type="GeneID" id="54462928"/>
<name>A0A6A6YPR1_9PEZI</name>
<keyword evidence="1" id="KW-0175">Coiled coil</keyword>
<keyword evidence="4" id="KW-1185">Reference proteome</keyword>
<accession>A0A6A6YPR1</accession>
<dbReference type="AlphaFoldDB" id="A0A6A6YPR1"/>